<dbReference type="InterPro" id="IPR009050">
    <property type="entry name" value="Globin-like_sf"/>
</dbReference>
<evidence type="ECO:0000256" key="5">
    <source>
        <dbReference type="SAM" id="MobiDB-lite"/>
    </source>
</evidence>
<name>A0A6J0BW41_NEOLC</name>
<accession>A0A6J0BW41</accession>
<sequence length="191" mass="21651">MGCELGKLASSGSQNQTGRDSPPPPAATDPRLPLTARQKYTIIASWKAVARAMEPTGIYMFVKLFEENAELLNMFTKFRDLKTKEQQTTSMELAEHATTVMSTLDEGIKGLDDMDVFLTYLHQVGASHTKIPGFDREYFWKIEAPFLEAVRRTLEDRYTENVENIYKLTIKFIIETLIDGFDKAKNDKGNS</sequence>
<dbReference type="Gene3D" id="1.10.490.10">
    <property type="entry name" value="Globins"/>
    <property type="match status" value="1"/>
</dbReference>
<keyword evidence="3" id="KW-0408">Iron</keyword>
<dbReference type="RefSeq" id="XP_046600243.1">
    <property type="nucleotide sequence ID" value="XM_046744287.1"/>
</dbReference>
<dbReference type="KEGG" id="nlo:107223485"/>
<evidence type="ECO:0000256" key="2">
    <source>
        <dbReference type="ARBA" id="ARBA00022723"/>
    </source>
</evidence>
<dbReference type="GO" id="GO:0046872">
    <property type="term" value="F:metal ion binding"/>
    <property type="evidence" value="ECO:0007669"/>
    <property type="project" value="UniProtKB-KW"/>
</dbReference>
<dbReference type="InterPro" id="IPR050532">
    <property type="entry name" value="Globin-like_OT"/>
</dbReference>
<dbReference type="PANTHER" id="PTHR46458">
    <property type="entry name" value="BLR2807 PROTEIN"/>
    <property type="match status" value="1"/>
</dbReference>
<keyword evidence="7" id="KW-1185">Reference proteome</keyword>
<feature type="region of interest" description="Disordered" evidence="5">
    <location>
        <begin position="1"/>
        <end position="31"/>
    </location>
</feature>
<dbReference type="Pfam" id="PF00042">
    <property type="entry name" value="Globin"/>
    <property type="match status" value="1"/>
</dbReference>
<dbReference type="SUPFAM" id="SSF46458">
    <property type="entry name" value="Globin-like"/>
    <property type="match status" value="1"/>
</dbReference>
<evidence type="ECO:0000313" key="8">
    <source>
        <dbReference type="RefSeq" id="XP_015518655.1"/>
    </source>
</evidence>
<dbReference type="OrthoDB" id="6344802at2759"/>
<dbReference type="RefSeq" id="XP_046600239.1">
    <property type="nucleotide sequence ID" value="XM_046744283.1"/>
</dbReference>
<evidence type="ECO:0000313" key="13">
    <source>
        <dbReference type="RefSeq" id="XP_046600244.1"/>
    </source>
</evidence>
<dbReference type="RefSeq" id="XP_015518655.1">
    <property type="nucleotide sequence ID" value="XM_015663169.1"/>
</dbReference>
<evidence type="ECO:0000259" key="6">
    <source>
        <dbReference type="PROSITE" id="PS01033"/>
    </source>
</evidence>
<dbReference type="AlphaFoldDB" id="A0A6J0BW41"/>
<evidence type="ECO:0000313" key="10">
    <source>
        <dbReference type="RefSeq" id="XP_046600240.1"/>
    </source>
</evidence>
<dbReference type="RefSeq" id="XP_046600240.1">
    <property type="nucleotide sequence ID" value="XM_046744284.1"/>
</dbReference>
<dbReference type="RefSeq" id="XP_046600244.1">
    <property type="nucleotide sequence ID" value="XM_046744288.1"/>
</dbReference>
<dbReference type="GO" id="GO:0005344">
    <property type="term" value="F:oxygen carrier activity"/>
    <property type="evidence" value="ECO:0007669"/>
    <property type="project" value="UniProtKB-KW"/>
</dbReference>
<dbReference type="GO" id="GO:0020037">
    <property type="term" value="F:heme binding"/>
    <property type="evidence" value="ECO:0007669"/>
    <property type="project" value="InterPro"/>
</dbReference>
<evidence type="ECO:0000256" key="1">
    <source>
        <dbReference type="ARBA" id="ARBA00022617"/>
    </source>
</evidence>
<evidence type="ECO:0000313" key="12">
    <source>
        <dbReference type="RefSeq" id="XP_046600243.1"/>
    </source>
</evidence>
<dbReference type="GO" id="GO:0019825">
    <property type="term" value="F:oxygen binding"/>
    <property type="evidence" value="ECO:0007669"/>
    <property type="project" value="InterPro"/>
</dbReference>
<organism evidence="7 8">
    <name type="scientific">Neodiprion lecontei</name>
    <name type="common">Redheaded pine sawfly</name>
    <dbReference type="NCBI Taxonomy" id="441921"/>
    <lineage>
        <taxon>Eukaryota</taxon>
        <taxon>Metazoa</taxon>
        <taxon>Ecdysozoa</taxon>
        <taxon>Arthropoda</taxon>
        <taxon>Hexapoda</taxon>
        <taxon>Insecta</taxon>
        <taxon>Pterygota</taxon>
        <taxon>Neoptera</taxon>
        <taxon>Endopterygota</taxon>
        <taxon>Hymenoptera</taxon>
        <taxon>Tenthredinoidea</taxon>
        <taxon>Diprionidae</taxon>
        <taxon>Diprioninae</taxon>
        <taxon>Neodiprion</taxon>
    </lineage>
</organism>
<keyword evidence="4" id="KW-0561">Oxygen transport</keyword>
<feature type="domain" description="Globin" evidence="6">
    <location>
        <begin position="33"/>
        <end position="182"/>
    </location>
</feature>
<evidence type="ECO:0000313" key="9">
    <source>
        <dbReference type="RefSeq" id="XP_046600239.1"/>
    </source>
</evidence>
<dbReference type="InterPro" id="IPR000971">
    <property type="entry name" value="Globin"/>
</dbReference>
<keyword evidence="1 4" id="KW-0349">Heme</keyword>
<dbReference type="PROSITE" id="PS01033">
    <property type="entry name" value="GLOBIN"/>
    <property type="match status" value="1"/>
</dbReference>
<evidence type="ECO:0000313" key="7">
    <source>
        <dbReference type="Proteomes" id="UP000829291"/>
    </source>
</evidence>
<protein>
    <submittedName>
        <fullName evidence="8 9 10">Neuroglobin</fullName>
    </submittedName>
</protein>
<keyword evidence="2" id="KW-0479">Metal-binding</keyword>
<dbReference type="InterPro" id="IPR012292">
    <property type="entry name" value="Globin/Proto"/>
</dbReference>
<keyword evidence="4" id="KW-0813">Transport</keyword>
<gene>
    <name evidence="8 9 10 11 12 13" type="primary">LOC107223485</name>
</gene>
<proteinExistence type="inferred from homology"/>
<evidence type="ECO:0000313" key="11">
    <source>
        <dbReference type="RefSeq" id="XP_046600242.1"/>
    </source>
</evidence>
<comment type="similarity">
    <text evidence="4">Belongs to the globin family.</text>
</comment>
<dbReference type="Proteomes" id="UP000829291">
    <property type="component" value="Chromosome 6"/>
</dbReference>
<reference evidence="8" key="1">
    <citation type="submission" date="2025-04" db="UniProtKB">
        <authorList>
            <consortium name="RefSeq"/>
        </authorList>
    </citation>
    <scope>IDENTIFICATION</scope>
    <source>
        <tissue evidence="9 10">Thorax and Abdomen</tissue>
        <tissue evidence="8">Whole body</tissue>
    </source>
</reference>
<dbReference type="GeneID" id="107223485"/>
<evidence type="ECO:0000256" key="4">
    <source>
        <dbReference type="RuleBase" id="RU000356"/>
    </source>
</evidence>
<dbReference type="PANTHER" id="PTHR46458:SF5">
    <property type="entry name" value="GLOBIN FAMILY PROFILE DOMAIN-CONTAINING PROTEIN"/>
    <property type="match status" value="1"/>
</dbReference>
<evidence type="ECO:0000256" key="3">
    <source>
        <dbReference type="ARBA" id="ARBA00023004"/>
    </source>
</evidence>
<dbReference type="InParanoid" id="A0A6J0BW41"/>
<dbReference type="RefSeq" id="XP_046600242.1">
    <property type="nucleotide sequence ID" value="XM_046744286.1"/>
</dbReference>